<accession>A0A2T8I8D6</accession>
<dbReference type="Proteomes" id="UP000243499">
    <property type="component" value="Chromosome 8"/>
</dbReference>
<gene>
    <name evidence="1" type="ORF">PAHAL_8G105800</name>
</gene>
<dbReference type="Gramene" id="PVH33937">
    <property type="protein sequence ID" value="PVH33937"/>
    <property type="gene ID" value="PAHAL_8G105800"/>
</dbReference>
<name>A0A2T8I8D6_9POAL</name>
<dbReference type="EMBL" id="CM008053">
    <property type="protein sequence ID" value="PVH33937.1"/>
    <property type="molecule type" value="Genomic_DNA"/>
</dbReference>
<proteinExistence type="predicted"/>
<evidence type="ECO:0000313" key="1">
    <source>
        <dbReference type="EMBL" id="PVH33937.1"/>
    </source>
</evidence>
<sequence length="134" mass="14039">MGAEAGDRGVASSAVAAAAAAARFDPGRGRSYGAGGQVSEGGEKRSLRLRRWAGCIAVRSGTRKMLLPPPAPTNSGWRRGVAEDAGWLERERRRPRRREGVPGKALETLCSLLDGPIKIPSPRLLASSAPSPVA</sequence>
<organism evidence="1">
    <name type="scientific">Panicum hallii</name>
    <dbReference type="NCBI Taxonomy" id="206008"/>
    <lineage>
        <taxon>Eukaryota</taxon>
        <taxon>Viridiplantae</taxon>
        <taxon>Streptophyta</taxon>
        <taxon>Embryophyta</taxon>
        <taxon>Tracheophyta</taxon>
        <taxon>Spermatophyta</taxon>
        <taxon>Magnoliopsida</taxon>
        <taxon>Liliopsida</taxon>
        <taxon>Poales</taxon>
        <taxon>Poaceae</taxon>
        <taxon>PACMAD clade</taxon>
        <taxon>Panicoideae</taxon>
        <taxon>Panicodae</taxon>
        <taxon>Paniceae</taxon>
        <taxon>Panicinae</taxon>
        <taxon>Panicum</taxon>
        <taxon>Panicum sect. Panicum</taxon>
    </lineage>
</organism>
<dbReference type="AlphaFoldDB" id="A0A2T8I8D6"/>
<protein>
    <submittedName>
        <fullName evidence="1">Uncharacterized protein</fullName>
    </submittedName>
</protein>
<reference evidence="1" key="1">
    <citation type="submission" date="2018-04" db="EMBL/GenBank/DDBJ databases">
        <title>WGS assembly of Panicum hallii.</title>
        <authorList>
            <person name="Lovell J."/>
            <person name="Jenkins J."/>
            <person name="Lowry D."/>
            <person name="Mamidi S."/>
            <person name="Sreedasyam A."/>
            <person name="Weng X."/>
            <person name="Barry K."/>
            <person name="Bonette J."/>
            <person name="Campitelli B."/>
            <person name="Daum C."/>
            <person name="Gordon S."/>
            <person name="Gould B."/>
            <person name="Lipzen A."/>
            <person name="Macqueen A."/>
            <person name="Palacio-Mejia J."/>
            <person name="Plott C."/>
            <person name="Shakirov E."/>
            <person name="Shu S."/>
            <person name="Yoshinaga Y."/>
            <person name="Zane M."/>
            <person name="Rokhsar D."/>
            <person name="Grimwood J."/>
            <person name="Schmutz J."/>
            <person name="Juenger T."/>
        </authorList>
    </citation>
    <scope>NUCLEOTIDE SEQUENCE [LARGE SCALE GENOMIC DNA]</scope>
    <source>
        <strain evidence="1">FIL2</strain>
    </source>
</reference>